<dbReference type="PROSITE" id="PS51257">
    <property type="entry name" value="PROKAR_LIPOPROTEIN"/>
    <property type="match status" value="1"/>
</dbReference>
<evidence type="ECO:0000256" key="5">
    <source>
        <dbReference type="ARBA" id="ARBA00023295"/>
    </source>
</evidence>
<sequence>MTMKLRNIFGLMVILFTALFVQSCGDDADGQGKEATGLSVLRNGVAIETLNFNTTAAYQMLGIATDGNWTASVPDADTTWLKITPHAGYGWNYADSGAVNTNAYIRVDAMTNSGAERKSTITITAGAFSKVITVTQSGRGSAGNEPIESAWDMIAKLKMGYNLGNTLESEPSGDWWNPVGKTPADFETSWGQPVTTQAIIDAICDQGFNIIRVPVTWGNHMSADNKIDEAWMKRVEEVVNYVMNRKDVYCIINVMHDTGTNSWLYADLDAYPEQTKKYQAIWKQIAERFKKYDQRLIFESFNEILDKNSSWTTPAAGSAAYEAINKLQQDFVNTVRATGGNNEYRNLAVTTYAATGNSANALNALKVPTDKHANHIYGTIHSYDPYNFCNNNAGKNADGSTFDYNITTFNDDCKAEIDRIFAQVNARFADLGIPYIYGEFGAIDENKNMDERVKYATYVAQKMKSYNTTGLWWMGLYKRDTKEWYEQRIVNALKTGFGL</sequence>
<dbReference type="InterPro" id="IPR050386">
    <property type="entry name" value="Glycosyl_hydrolase_5"/>
</dbReference>
<proteinExistence type="inferred from homology"/>
<dbReference type="GO" id="GO:0009986">
    <property type="term" value="C:cell surface"/>
    <property type="evidence" value="ECO:0007669"/>
    <property type="project" value="TreeGrafter"/>
</dbReference>
<feature type="signal peptide" evidence="8">
    <location>
        <begin position="1"/>
        <end position="23"/>
    </location>
</feature>
<dbReference type="Pfam" id="PF13004">
    <property type="entry name" value="BACON"/>
    <property type="match status" value="1"/>
</dbReference>
<comment type="similarity">
    <text evidence="1 7">Belongs to the glycosyl hydrolase 5 (cellulase A) family.</text>
</comment>
<evidence type="ECO:0000256" key="3">
    <source>
        <dbReference type="ARBA" id="ARBA00023001"/>
    </source>
</evidence>
<keyword evidence="2 7" id="KW-0378">Hydrolase</keyword>
<dbReference type="Pfam" id="PF00150">
    <property type="entry name" value="Cellulase"/>
    <property type="match status" value="1"/>
</dbReference>
<dbReference type="SUPFAM" id="SSF51445">
    <property type="entry name" value="(Trans)glycosidases"/>
    <property type="match status" value="1"/>
</dbReference>
<organism evidence="11">
    <name type="scientific">Prevotella sp. GTC17253</name>
    <dbReference type="NCBI Taxonomy" id="3236793"/>
    <lineage>
        <taxon>Bacteria</taxon>
        <taxon>Pseudomonadati</taxon>
        <taxon>Bacteroidota</taxon>
        <taxon>Bacteroidia</taxon>
        <taxon>Bacteroidales</taxon>
        <taxon>Prevotellaceae</taxon>
        <taxon>Prevotella</taxon>
    </lineage>
</organism>
<feature type="chain" id="PRO_5044295997" description="Cellulase family glycosylhydrolase" evidence="8">
    <location>
        <begin position="24"/>
        <end position="499"/>
    </location>
</feature>
<keyword evidence="3" id="KW-0136">Cellulose degradation</keyword>
<dbReference type="GO" id="GO:0008422">
    <property type="term" value="F:beta-glucosidase activity"/>
    <property type="evidence" value="ECO:0007669"/>
    <property type="project" value="TreeGrafter"/>
</dbReference>
<dbReference type="Gene3D" id="3.20.20.80">
    <property type="entry name" value="Glycosidases"/>
    <property type="match status" value="1"/>
</dbReference>
<evidence type="ECO:0000313" key="11">
    <source>
        <dbReference type="EMBL" id="BFO72229.1"/>
    </source>
</evidence>
<dbReference type="CDD" id="cd14948">
    <property type="entry name" value="BACON"/>
    <property type="match status" value="1"/>
</dbReference>
<dbReference type="InterPro" id="IPR017853">
    <property type="entry name" value="GH"/>
</dbReference>
<dbReference type="GO" id="GO:0005576">
    <property type="term" value="C:extracellular region"/>
    <property type="evidence" value="ECO:0007669"/>
    <property type="project" value="TreeGrafter"/>
</dbReference>
<gene>
    <name evidence="11" type="ORF">GTC17253_21950</name>
</gene>
<name>A0AB33IYJ0_9BACT</name>
<reference evidence="11" key="1">
    <citation type="submission" date="2024-07" db="EMBL/GenBank/DDBJ databases">
        <title>Complete genome sequence of Prevotella sp. YM-2024 GTC17253.</title>
        <authorList>
            <person name="Hayashi M."/>
            <person name="Muto Y."/>
            <person name="Tanaka K."/>
            <person name="Niwa H."/>
        </authorList>
    </citation>
    <scope>NUCLEOTIDE SEQUENCE</scope>
    <source>
        <strain evidence="11">GTC17253</strain>
    </source>
</reference>
<keyword evidence="6" id="KW-0624">Polysaccharide degradation</keyword>
<evidence type="ECO:0000256" key="7">
    <source>
        <dbReference type="RuleBase" id="RU361153"/>
    </source>
</evidence>
<keyword evidence="8" id="KW-0732">Signal</keyword>
<keyword evidence="5 7" id="KW-0326">Glycosidase</keyword>
<dbReference type="GO" id="GO:0030245">
    <property type="term" value="P:cellulose catabolic process"/>
    <property type="evidence" value="ECO:0007669"/>
    <property type="project" value="UniProtKB-KW"/>
</dbReference>
<evidence type="ECO:0000256" key="1">
    <source>
        <dbReference type="ARBA" id="ARBA00005641"/>
    </source>
</evidence>
<dbReference type="EMBL" id="AP035785">
    <property type="protein sequence ID" value="BFO72229.1"/>
    <property type="molecule type" value="Genomic_DNA"/>
</dbReference>
<keyword evidence="4" id="KW-0119">Carbohydrate metabolism</keyword>
<evidence type="ECO:0000256" key="8">
    <source>
        <dbReference type="SAM" id="SignalP"/>
    </source>
</evidence>
<feature type="domain" description="Glycoside hydrolase family 5" evidence="9">
    <location>
        <begin position="184"/>
        <end position="473"/>
    </location>
</feature>
<evidence type="ECO:0000259" key="10">
    <source>
        <dbReference type="Pfam" id="PF13004"/>
    </source>
</evidence>
<dbReference type="InterPro" id="IPR001547">
    <property type="entry name" value="Glyco_hydro_5"/>
</dbReference>
<evidence type="ECO:0000259" key="9">
    <source>
        <dbReference type="Pfam" id="PF00150"/>
    </source>
</evidence>
<protein>
    <recommendedName>
        <fullName evidence="12">Cellulase family glycosylhydrolase</fullName>
    </recommendedName>
</protein>
<feature type="domain" description="BACON" evidence="10">
    <location>
        <begin position="77"/>
        <end position="137"/>
    </location>
</feature>
<dbReference type="PANTHER" id="PTHR31297">
    <property type="entry name" value="GLUCAN ENDO-1,6-BETA-GLUCOSIDASE B"/>
    <property type="match status" value="1"/>
</dbReference>
<dbReference type="PANTHER" id="PTHR31297:SF41">
    <property type="entry name" value="ENDOGLUCANASE, PUTATIVE (AFU_ORTHOLOGUE AFUA_5G01830)-RELATED"/>
    <property type="match status" value="1"/>
</dbReference>
<dbReference type="Gene3D" id="2.60.40.10">
    <property type="entry name" value="Immunoglobulins"/>
    <property type="match status" value="1"/>
</dbReference>
<evidence type="ECO:0000256" key="4">
    <source>
        <dbReference type="ARBA" id="ARBA00023277"/>
    </source>
</evidence>
<evidence type="ECO:0008006" key="12">
    <source>
        <dbReference type="Google" id="ProtNLM"/>
    </source>
</evidence>
<evidence type="ECO:0000256" key="6">
    <source>
        <dbReference type="ARBA" id="ARBA00023326"/>
    </source>
</evidence>
<dbReference type="InterPro" id="IPR013783">
    <property type="entry name" value="Ig-like_fold"/>
</dbReference>
<accession>A0AB33IYJ0</accession>
<evidence type="ECO:0000256" key="2">
    <source>
        <dbReference type="ARBA" id="ARBA00022801"/>
    </source>
</evidence>
<dbReference type="InterPro" id="IPR024361">
    <property type="entry name" value="BACON"/>
</dbReference>
<dbReference type="AlphaFoldDB" id="A0AB33IYJ0"/>